<dbReference type="Proteomes" id="UP001341840">
    <property type="component" value="Unassembled WGS sequence"/>
</dbReference>
<comment type="caution">
    <text evidence="2">The sequence shown here is derived from an EMBL/GenBank/DDBJ whole genome shotgun (WGS) entry which is preliminary data.</text>
</comment>
<proteinExistence type="predicted"/>
<protein>
    <submittedName>
        <fullName evidence="2">Uncharacterized protein</fullName>
    </submittedName>
</protein>
<keyword evidence="3" id="KW-1185">Reference proteome</keyword>
<name>A0ABU6TTQ3_9FABA</name>
<dbReference type="EMBL" id="JASCZI010092117">
    <property type="protein sequence ID" value="MED6151889.1"/>
    <property type="molecule type" value="Genomic_DNA"/>
</dbReference>
<organism evidence="2 3">
    <name type="scientific">Stylosanthes scabra</name>
    <dbReference type="NCBI Taxonomy" id="79078"/>
    <lineage>
        <taxon>Eukaryota</taxon>
        <taxon>Viridiplantae</taxon>
        <taxon>Streptophyta</taxon>
        <taxon>Embryophyta</taxon>
        <taxon>Tracheophyta</taxon>
        <taxon>Spermatophyta</taxon>
        <taxon>Magnoliopsida</taxon>
        <taxon>eudicotyledons</taxon>
        <taxon>Gunneridae</taxon>
        <taxon>Pentapetalae</taxon>
        <taxon>rosids</taxon>
        <taxon>fabids</taxon>
        <taxon>Fabales</taxon>
        <taxon>Fabaceae</taxon>
        <taxon>Papilionoideae</taxon>
        <taxon>50 kb inversion clade</taxon>
        <taxon>dalbergioids sensu lato</taxon>
        <taxon>Dalbergieae</taxon>
        <taxon>Pterocarpus clade</taxon>
        <taxon>Stylosanthes</taxon>
    </lineage>
</organism>
<evidence type="ECO:0000256" key="1">
    <source>
        <dbReference type="SAM" id="MobiDB-lite"/>
    </source>
</evidence>
<sequence>MAPSQLHIPIPSPLHLTHRTATAEHSSLPRASSACSPFPPPSVSSRPPWLSRASASCLSASSVVHVLAPLNALLYSSSKLCSLSPVRALQRCNTATATGIDANCKNSLIHLIT</sequence>
<reference evidence="2 3" key="1">
    <citation type="journal article" date="2023" name="Plants (Basel)">
        <title>Bridging the Gap: Combining Genomics and Transcriptomics Approaches to Understand Stylosanthes scabra, an Orphan Legume from the Brazilian Caatinga.</title>
        <authorList>
            <person name="Ferreira-Neto J.R.C."/>
            <person name="da Silva M.D."/>
            <person name="Binneck E."/>
            <person name="de Melo N.F."/>
            <person name="da Silva R.H."/>
            <person name="de Melo A.L.T.M."/>
            <person name="Pandolfi V."/>
            <person name="Bustamante F.O."/>
            <person name="Brasileiro-Vidal A.C."/>
            <person name="Benko-Iseppon A.M."/>
        </authorList>
    </citation>
    <scope>NUCLEOTIDE SEQUENCE [LARGE SCALE GENOMIC DNA]</scope>
    <source>
        <tissue evidence="2">Leaves</tissue>
    </source>
</reference>
<gene>
    <name evidence="2" type="ORF">PIB30_086709</name>
</gene>
<accession>A0ABU6TTQ3</accession>
<evidence type="ECO:0000313" key="3">
    <source>
        <dbReference type="Proteomes" id="UP001341840"/>
    </source>
</evidence>
<feature type="region of interest" description="Disordered" evidence="1">
    <location>
        <begin position="19"/>
        <end position="48"/>
    </location>
</feature>
<evidence type="ECO:0000313" key="2">
    <source>
        <dbReference type="EMBL" id="MED6151889.1"/>
    </source>
</evidence>